<dbReference type="Pfam" id="PF07589">
    <property type="entry name" value="PEP-CTERM"/>
    <property type="match status" value="1"/>
</dbReference>
<name>A0A9X1YNM4_9BURK</name>
<reference evidence="3" key="1">
    <citation type="submission" date="2021-11" db="EMBL/GenBank/DDBJ databases">
        <title>BS-T2-15 a new species belonging to the Comamonadaceae family isolated from the soil of a French oak forest.</title>
        <authorList>
            <person name="Mieszkin S."/>
            <person name="Alain K."/>
        </authorList>
    </citation>
    <scope>NUCLEOTIDE SEQUENCE</scope>
    <source>
        <strain evidence="3">BS-T2-15</strain>
    </source>
</reference>
<evidence type="ECO:0000256" key="1">
    <source>
        <dbReference type="SAM" id="SignalP"/>
    </source>
</evidence>
<organism evidence="3 4">
    <name type="scientific">Scleromatobacter humisilvae</name>
    <dbReference type="NCBI Taxonomy" id="2897159"/>
    <lineage>
        <taxon>Bacteria</taxon>
        <taxon>Pseudomonadati</taxon>
        <taxon>Pseudomonadota</taxon>
        <taxon>Betaproteobacteria</taxon>
        <taxon>Burkholderiales</taxon>
        <taxon>Sphaerotilaceae</taxon>
        <taxon>Scleromatobacter</taxon>
    </lineage>
</organism>
<feature type="signal peptide" evidence="1">
    <location>
        <begin position="1"/>
        <end position="20"/>
    </location>
</feature>
<feature type="chain" id="PRO_5040783571" evidence="1">
    <location>
        <begin position="21"/>
        <end position="236"/>
    </location>
</feature>
<comment type="caution">
    <text evidence="3">The sequence shown here is derived from an EMBL/GenBank/DDBJ whole genome shotgun (WGS) entry which is preliminary data.</text>
</comment>
<dbReference type="NCBIfam" id="TIGR02595">
    <property type="entry name" value="PEP_CTERM"/>
    <property type="match status" value="1"/>
</dbReference>
<evidence type="ECO:0000313" key="4">
    <source>
        <dbReference type="Proteomes" id="UP001139353"/>
    </source>
</evidence>
<keyword evidence="1" id="KW-0732">Signal</keyword>
<evidence type="ECO:0000259" key="2">
    <source>
        <dbReference type="Pfam" id="PF07589"/>
    </source>
</evidence>
<keyword evidence="4" id="KW-1185">Reference proteome</keyword>
<dbReference type="Proteomes" id="UP001139353">
    <property type="component" value="Unassembled WGS sequence"/>
</dbReference>
<gene>
    <name evidence="3" type="ORF">LPC04_28000</name>
</gene>
<accession>A0A9X1YNM4</accession>
<dbReference type="EMBL" id="JAJLJH010000016">
    <property type="protein sequence ID" value="MCK9689579.1"/>
    <property type="molecule type" value="Genomic_DNA"/>
</dbReference>
<proteinExistence type="predicted"/>
<feature type="domain" description="Ice-binding protein C-terminal" evidence="2">
    <location>
        <begin position="209"/>
        <end position="233"/>
    </location>
</feature>
<sequence>MKARFLAAALALASAGPAFATYTPVDISSYVNGNVSIRPDTFPIGTSTGNQGSGVVFKTSPNPANPSVMGTWLAPGPNSSLVVDLSGLGITGQASFYALLNNYYGTPGLDEYDITIKATNGDSVTYQSIGGVDTRDYNQNVFTNTIASTTFPWFDNGLPDPQRLDLREFTLPGSFAGDTIASFTINQNDNGDIALFSGLTFSDKPVITSVPEPGSIGMLLAGVSVLAMAARRRSMR</sequence>
<protein>
    <submittedName>
        <fullName evidence="3">PEP-CTERM sorting domain-containing protein</fullName>
    </submittedName>
</protein>
<dbReference type="RefSeq" id="WP_275685631.1">
    <property type="nucleotide sequence ID" value="NZ_JAJLJH010000016.1"/>
</dbReference>
<evidence type="ECO:0000313" key="3">
    <source>
        <dbReference type="EMBL" id="MCK9689579.1"/>
    </source>
</evidence>
<dbReference type="AlphaFoldDB" id="A0A9X1YNM4"/>
<dbReference type="InterPro" id="IPR013424">
    <property type="entry name" value="Ice-binding_C"/>
</dbReference>